<dbReference type="Pfam" id="PF05565">
    <property type="entry name" value="Sipho_Gp157"/>
    <property type="match status" value="1"/>
</dbReference>
<name>A0A8S5QLG9_9CAUD</name>
<dbReference type="InterPro" id="IPR008840">
    <property type="entry name" value="Sipho_Gp157"/>
</dbReference>
<organism evidence="1">
    <name type="scientific">Siphoviridae sp. ctVCm11</name>
    <dbReference type="NCBI Taxonomy" id="2826358"/>
    <lineage>
        <taxon>Viruses</taxon>
        <taxon>Duplodnaviria</taxon>
        <taxon>Heunggongvirae</taxon>
        <taxon>Uroviricota</taxon>
        <taxon>Caudoviricetes</taxon>
    </lineage>
</organism>
<proteinExistence type="predicted"/>
<reference evidence="1" key="1">
    <citation type="journal article" date="2021" name="Proc. Natl. Acad. Sci. U.S.A.">
        <title>A Catalog of Tens of Thousands of Viruses from Human Metagenomes Reveals Hidden Associations with Chronic Diseases.</title>
        <authorList>
            <person name="Tisza M.J."/>
            <person name="Buck C.B."/>
        </authorList>
    </citation>
    <scope>NUCLEOTIDE SEQUENCE</scope>
    <source>
        <strain evidence="1">CtVCm11</strain>
    </source>
</reference>
<accession>A0A8S5QLG9</accession>
<evidence type="ECO:0000313" key="1">
    <source>
        <dbReference type="EMBL" id="DAE19842.1"/>
    </source>
</evidence>
<dbReference type="EMBL" id="BK015688">
    <property type="protein sequence ID" value="DAE19842.1"/>
    <property type="molecule type" value="Genomic_DNA"/>
</dbReference>
<protein>
    <submittedName>
        <fullName evidence="1">Resistance protein</fullName>
    </submittedName>
</protein>
<sequence>MNLYQIDSALAGCVDAETGEILDVEKLLELNMAREQKIENIALWIKNDVAEAKAIREEEKTLAARRQALERAAESKKKYLDSVLNGEKFSTPRCSISYRKTTSVEVSDMGAVVAWMLANGHDGEVTYNAPTVSKTDLAPLLKNGAEIDGATLVQGVSMGVK</sequence>